<accession>A0A2J6R9N0</accession>
<evidence type="ECO:0000256" key="5">
    <source>
        <dbReference type="ARBA" id="ARBA00038359"/>
    </source>
</evidence>
<dbReference type="Pfam" id="PF20684">
    <property type="entry name" value="Fung_rhodopsin"/>
    <property type="match status" value="1"/>
</dbReference>
<dbReference type="EMBL" id="KZ613952">
    <property type="protein sequence ID" value="PMD35221.1"/>
    <property type="molecule type" value="Genomic_DNA"/>
</dbReference>
<keyword evidence="3 7" id="KW-1133">Transmembrane helix</keyword>
<evidence type="ECO:0000256" key="6">
    <source>
        <dbReference type="SAM" id="MobiDB-lite"/>
    </source>
</evidence>
<feature type="transmembrane region" description="Helical" evidence="7">
    <location>
        <begin position="58"/>
        <end position="83"/>
    </location>
</feature>
<dbReference type="InterPro" id="IPR049326">
    <property type="entry name" value="Rhodopsin_dom_fungi"/>
</dbReference>
<name>A0A2J6R9N0_HYAVF</name>
<feature type="transmembrane region" description="Helical" evidence="7">
    <location>
        <begin position="138"/>
        <end position="167"/>
    </location>
</feature>
<dbReference type="OrthoDB" id="5022096at2759"/>
<proteinExistence type="inferred from homology"/>
<evidence type="ECO:0000313" key="9">
    <source>
        <dbReference type="EMBL" id="PMD35221.1"/>
    </source>
</evidence>
<dbReference type="PANTHER" id="PTHR33048:SF167">
    <property type="entry name" value="INTEGRAL MEMBRANE PROTEIN"/>
    <property type="match status" value="1"/>
</dbReference>
<keyword evidence="2 7" id="KW-0812">Transmembrane</keyword>
<protein>
    <recommendedName>
        <fullName evidence="8">Rhodopsin domain-containing protein</fullName>
    </recommendedName>
</protein>
<feature type="transmembrane region" description="Helical" evidence="7">
    <location>
        <begin position="24"/>
        <end position="46"/>
    </location>
</feature>
<evidence type="ECO:0000256" key="4">
    <source>
        <dbReference type="ARBA" id="ARBA00023136"/>
    </source>
</evidence>
<sequence>MYLRRQEPVFPNFGSGANDNHGSAILAITGATTAFACVVVLARLYVRAVMLKTIGSDDWSMVVAMVCSAAVYACFIGEVKLGVGEHITNPQLDRNTETIQEWSFFHAWIVVVGISFVKISIGFFLLRLVQGKWLKRSIVAWIIFLFIFTLASMGTIIFQCLPISAAWDPILRLQPATRCYSDVTFRNIGLFNGAINIFTDFVFASLPIPVIIPLQINLRTKLSLIFILSLGYLACAASVVKEILLSNFFDNPDPFFNYSFQVWNDVELNTGILAACLPALRPLFTTVLETANTIKTNGLRRTILGTATRHRYELQDEDTKMGPLPARSMSRGKQGYGVEVSGGSRSIYDGRRDFGPMSKLEQSVAETDDSGSEETMFSEPMKGKRKHRSHMPPPQVERPRGILRTTEVMVSR</sequence>
<evidence type="ECO:0000313" key="10">
    <source>
        <dbReference type="Proteomes" id="UP000235786"/>
    </source>
</evidence>
<feature type="transmembrane region" description="Helical" evidence="7">
    <location>
        <begin position="187"/>
        <end position="210"/>
    </location>
</feature>
<reference evidence="9 10" key="1">
    <citation type="submission" date="2016-04" db="EMBL/GenBank/DDBJ databases">
        <title>A degradative enzymes factory behind the ericoid mycorrhizal symbiosis.</title>
        <authorList>
            <consortium name="DOE Joint Genome Institute"/>
            <person name="Martino E."/>
            <person name="Morin E."/>
            <person name="Grelet G."/>
            <person name="Kuo A."/>
            <person name="Kohler A."/>
            <person name="Daghino S."/>
            <person name="Barry K."/>
            <person name="Choi C."/>
            <person name="Cichocki N."/>
            <person name="Clum A."/>
            <person name="Copeland A."/>
            <person name="Hainaut M."/>
            <person name="Haridas S."/>
            <person name="Labutti K."/>
            <person name="Lindquist E."/>
            <person name="Lipzen A."/>
            <person name="Khouja H.-R."/>
            <person name="Murat C."/>
            <person name="Ohm R."/>
            <person name="Olson A."/>
            <person name="Spatafora J."/>
            <person name="Veneault-Fourrey C."/>
            <person name="Henrissat B."/>
            <person name="Grigoriev I."/>
            <person name="Martin F."/>
            <person name="Perotto S."/>
        </authorList>
    </citation>
    <scope>NUCLEOTIDE SEQUENCE [LARGE SCALE GENOMIC DNA]</scope>
    <source>
        <strain evidence="9 10">F</strain>
    </source>
</reference>
<comment type="subcellular location">
    <subcellularLocation>
        <location evidence="1">Membrane</location>
        <topology evidence="1">Multi-pass membrane protein</topology>
    </subcellularLocation>
</comment>
<organism evidence="9 10">
    <name type="scientific">Hyaloscypha variabilis (strain UAMH 11265 / GT02V1 / F)</name>
    <name type="common">Meliniomyces variabilis</name>
    <dbReference type="NCBI Taxonomy" id="1149755"/>
    <lineage>
        <taxon>Eukaryota</taxon>
        <taxon>Fungi</taxon>
        <taxon>Dikarya</taxon>
        <taxon>Ascomycota</taxon>
        <taxon>Pezizomycotina</taxon>
        <taxon>Leotiomycetes</taxon>
        <taxon>Helotiales</taxon>
        <taxon>Hyaloscyphaceae</taxon>
        <taxon>Hyaloscypha</taxon>
        <taxon>Hyaloscypha variabilis</taxon>
    </lineage>
</organism>
<dbReference type="Proteomes" id="UP000235786">
    <property type="component" value="Unassembled WGS sequence"/>
</dbReference>
<dbReference type="PANTHER" id="PTHR33048">
    <property type="entry name" value="PTH11-LIKE INTEGRAL MEMBRANE PROTEIN (AFU_ORTHOLOGUE AFUA_5G11245)"/>
    <property type="match status" value="1"/>
</dbReference>
<feature type="transmembrane region" description="Helical" evidence="7">
    <location>
        <begin position="222"/>
        <end position="240"/>
    </location>
</feature>
<feature type="domain" description="Rhodopsin" evidence="8">
    <location>
        <begin position="42"/>
        <end position="285"/>
    </location>
</feature>
<keyword evidence="4 7" id="KW-0472">Membrane</keyword>
<dbReference type="InterPro" id="IPR052337">
    <property type="entry name" value="SAT4-like"/>
</dbReference>
<gene>
    <name evidence="9" type="ORF">L207DRAFT_516159</name>
</gene>
<feature type="transmembrane region" description="Helical" evidence="7">
    <location>
        <begin position="103"/>
        <end position="126"/>
    </location>
</feature>
<feature type="region of interest" description="Disordered" evidence="6">
    <location>
        <begin position="319"/>
        <end position="412"/>
    </location>
</feature>
<evidence type="ECO:0000256" key="3">
    <source>
        <dbReference type="ARBA" id="ARBA00022989"/>
    </source>
</evidence>
<evidence type="ECO:0000259" key="8">
    <source>
        <dbReference type="Pfam" id="PF20684"/>
    </source>
</evidence>
<evidence type="ECO:0000256" key="7">
    <source>
        <dbReference type="SAM" id="Phobius"/>
    </source>
</evidence>
<evidence type="ECO:0000256" key="2">
    <source>
        <dbReference type="ARBA" id="ARBA00022692"/>
    </source>
</evidence>
<dbReference type="AlphaFoldDB" id="A0A2J6R9N0"/>
<dbReference type="GO" id="GO:0016020">
    <property type="term" value="C:membrane"/>
    <property type="evidence" value="ECO:0007669"/>
    <property type="project" value="UniProtKB-SubCell"/>
</dbReference>
<keyword evidence="10" id="KW-1185">Reference proteome</keyword>
<evidence type="ECO:0000256" key="1">
    <source>
        <dbReference type="ARBA" id="ARBA00004141"/>
    </source>
</evidence>
<comment type="similarity">
    <text evidence="5">Belongs to the SAT4 family.</text>
</comment>